<evidence type="ECO:0000313" key="2">
    <source>
        <dbReference type="EMBL" id="PIW13882.1"/>
    </source>
</evidence>
<evidence type="ECO:0000313" key="3">
    <source>
        <dbReference type="Proteomes" id="UP000231019"/>
    </source>
</evidence>
<sequence length="523" mass="58697">MQKKYFLKMHNWVMAFTLLTSGFYTFQFSAQAADIRSSATLSEVTQVLSEAQIKVLTSIEQDKLESVPDEIMTPFSTYLDLNVIGRGKLVNLDLDRMANAIVEWANQSKTSQEISGLIIASYQQGLFEPQKEENQASTSDKKEDLVKTSLGGFFVGEFEYHQEPDGVFQPLVEINKANLFFSAQVMSPQAPNNIYFLAEWNPVPEEVVHQIDSLNIDDNGTLKTLELPSLTGNTATSATDAAQHVHEMLNGQIPFERLYLKVGNLLDSGVELSVGQFRNPFGIWSDYTSHRNFTSTKNNTLVNGFALKKLELGLMANKSFDLGFANSKLDLTAAIVHGRQGRTFPLYRADTDTNKDFVGHLSFENPAVVVGTSAYVGNLGRNLAFGGDFLVPTKYINFSGEYVFQQNNDVNATFGTHFTSFNTAASHSGYLQFDFAFLDLLDGLGMDTLSKVARDLHIYGMYEMWSYYTGGKLFNQPEVKIFHGLRHQINKNTRWTILEYGHLFHQGYDKGDVHLSSQLEFTF</sequence>
<feature type="signal peptide" evidence="1">
    <location>
        <begin position="1"/>
        <end position="32"/>
    </location>
</feature>
<evidence type="ECO:0000256" key="1">
    <source>
        <dbReference type="SAM" id="SignalP"/>
    </source>
</evidence>
<protein>
    <recommendedName>
        <fullName evidence="4">Alginate export domain-containing protein</fullName>
    </recommendedName>
</protein>
<feature type="chain" id="PRO_5014650015" description="Alginate export domain-containing protein" evidence="1">
    <location>
        <begin position="33"/>
        <end position="523"/>
    </location>
</feature>
<dbReference type="AlphaFoldDB" id="A0A2M7FXS1"/>
<name>A0A2M7FXS1_9BACT</name>
<proteinExistence type="predicted"/>
<keyword evidence="1" id="KW-0732">Signal</keyword>
<dbReference type="Proteomes" id="UP000231019">
    <property type="component" value="Unassembled WGS sequence"/>
</dbReference>
<evidence type="ECO:0008006" key="4">
    <source>
        <dbReference type="Google" id="ProtNLM"/>
    </source>
</evidence>
<reference evidence="2 3" key="1">
    <citation type="submission" date="2017-09" db="EMBL/GenBank/DDBJ databases">
        <title>Depth-based differentiation of microbial function through sediment-hosted aquifers and enrichment of novel symbionts in the deep terrestrial subsurface.</title>
        <authorList>
            <person name="Probst A.J."/>
            <person name="Ladd B."/>
            <person name="Jarett J.K."/>
            <person name="Geller-Mcgrath D.E."/>
            <person name="Sieber C.M."/>
            <person name="Emerson J.B."/>
            <person name="Anantharaman K."/>
            <person name="Thomas B.C."/>
            <person name="Malmstrom R."/>
            <person name="Stieglmeier M."/>
            <person name="Klingl A."/>
            <person name="Woyke T."/>
            <person name="Ryan C.M."/>
            <person name="Banfield J.F."/>
        </authorList>
    </citation>
    <scope>NUCLEOTIDE SEQUENCE [LARGE SCALE GENOMIC DNA]</scope>
    <source>
        <strain evidence="2">CG17_big_fil_post_rev_8_21_14_2_50_48_46</strain>
    </source>
</reference>
<gene>
    <name evidence="2" type="ORF">COW36_24770</name>
</gene>
<organism evidence="2 3">
    <name type="scientific">bacterium (Candidatus Blackallbacteria) CG17_big_fil_post_rev_8_21_14_2_50_48_46</name>
    <dbReference type="NCBI Taxonomy" id="2014261"/>
    <lineage>
        <taxon>Bacteria</taxon>
        <taxon>Candidatus Blackallbacteria</taxon>
    </lineage>
</organism>
<accession>A0A2M7FXS1</accession>
<comment type="caution">
    <text evidence="2">The sequence shown here is derived from an EMBL/GenBank/DDBJ whole genome shotgun (WGS) entry which is preliminary data.</text>
</comment>
<dbReference type="EMBL" id="PFFQ01000066">
    <property type="protein sequence ID" value="PIW13882.1"/>
    <property type="molecule type" value="Genomic_DNA"/>
</dbReference>